<reference evidence="2" key="1">
    <citation type="submission" date="2020-05" db="EMBL/GenBank/DDBJ databases">
        <title>Electrophorus electricus (electric eel) genome, fEleEle1, primary haplotype.</title>
        <authorList>
            <person name="Myers G."/>
            <person name="Meyer A."/>
            <person name="Fedrigo O."/>
            <person name="Formenti G."/>
            <person name="Rhie A."/>
            <person name="Tracey A."/>
            <person name="Sims Y."/>
            <person name="Jarvis E.D."/>
        </authorList>
    </citation>
    <scope>NUCLEOTIDE SEQUENCE [LARGE SCALE GENOMIC DNA]</scope>
</reference>
<dbReference type="InterPro" id="IPR036706">
    <property type="entry name" value="VOMI_sf"/>
</dbReference>
<reference evidence="1" key="3">
    <citation type="submission" date="2025-09" db="UniProtKB">
        <authorList>
            <consortium name="Ensembl"/>
        </authorList>
    </citation>
    <scope>IDENTIFICATION</scope>
</reference>
<dbReference type="PANTHER" id="PTHR18841">
    <property type="entry name" value="VITELLINE MEMBRANE OUTER LAYER PROTEIN I-RELATED"/>
    <property type="match status" value="1"/>
</dbReference>
<dbReference type="PANTHER" id="PTHR18841:SF0">
    <property type="entry name" value="VITELLINE MEMBRANE OUTER LAYER 1 HOMOLOG A-RELATED"/>
    <property type="match status" value="1"/>
</dbReference>
<dbReference type="SUPFAM" id="SSF51092">
    <property type="entry name" value="Vitelline membrane outer protein-I (VMO-I)"/>
    <property type="match status" value="1"/>
</dbReference>
<evidence type="ECO:0008006" key="3">
    <source>
        <dbReference type="Google" id="ProtNLM"/>
    </source>
</evidence>
<keyword evidence="2" id="KW-1185">Reference proteome</keyword>
<dbReference type="Ensembl" id="ENSEEET00000060358.1">
    <property type="protein sequence ID" value="ENSEEEP00000060105.1"/>
    <property type="gene ID" value="ENSEEEG00000011137.2"/>
</dbReference>
<accession>A0AAY5ET11</accession>
<sequence>IYLTATVVPHEECSSRTQRSISRPYHSVLIMDNGQRWGTWGLKDRTLCWCFIRWGKWTDIKWCKSGMLMSLQLHVEPFQGTWDDTAANNIKFKCSGGEELQGSGTAWGSWSYTCAGKGVCGIETIVEEPRGLADDTALNDAWLYCCD</sequence>
<dbReference type="Pfam" id="PF03762">
    <property type="entry name" value="VOMI"/>
    <property type="match status" value="1"/>
</dbReference>
<evidence type="ECO:0000313" key="2">
    <source>
        <dbReference type="Proteomes" id="UP000314983"/>
    </source>
</evidence>
<dbReference type="InterPro" id="IPR005515">
    <property type="entry name" value="VOMI"/>
</dbReference>
<evidence type="ECO:0000313" key="1">
    <source>
        <dbReference type="Ensembl" id="ENSEEEP00000060105.1"/>
    </source>
</evidence>
<dbReference type="AlphaFoldDB" id="A0AAY5ET11"/>
<dbReference type="GeneTree" id="ENSGT00390000009313"/>
<dbReference type="Proteomes" id="UP000314983">
    <property type="component" value="Unassembled WGS sequence"/>
</dbReference>
<organism evidence="1 2">
    <name type="scientific">Electrophorus electricus</name>
    <name type="common">Electric eel</name>
    <name type="synonym">Gymnotus electricus</name>
    <dbReference type="NCBI Taxonomy" id="8005"/>
    <lineage>
        <taxon>Eukaryota</taxon>
        <taxon>Metazoa</taxon>
        <taxon>Chordata</taxon>
        <taxon>Craniata</taxon>
        <taxon>Vertebrata</taxon>
        <taxon>Euteleostomi</taxon>
        <taxon>Actinopterygii</taxon>
        <taxon>Neopterygii</taxon>
        <taxon>Teleostei</taxon>
        <taxon>Ostariophysi</taxon>
        <taxon>Gymnotiformes</taxon>
        <taxon>Gymnotoidei</taxon>
        <taxon>Gymnotidae</taxon>
        <taxon>Electrophorus</taxon>
    </lineage>
</organism>
<protein>
    <recommendedName>
        <fullName evidence="3">Vitelline membrane outer layer 1 homolog b</fullName>
    </recommendedName>
</protein>
<dbReference type="GO" id="GO:0005615">
    <property type="term" value="C:extracellular space"/>
    <property type="evidence" value="ECO:0007669"/>
    <property type="project" value="TreeGrafter"/>
</dbReference>
<reference evidence="1" key="2">
    <citation type="submission" date="2025-08" db="UniProtKB">
        <authorList>
            <consortium name="Ensembl"/>
        </authorList>
    </citation>
    <scope>IDENTIFICATION</scope>
</reference>
<name>A0AAY5ET11_ELEEL</name>
<dbReference type="Gene3D" id="2.100.10.20">
    <property type="entry name" value="Vitelline membrane outer layer protein I (VOMI)"/>
    <property type="match status" value="1"/>
</dbReference>
<proteinExistence type="predicted"/>